<dbReference type="PROSITE" id="PS50804">
    <property type="entry name" value="SCAN_BOX"/>
    <property type="match status" value="1"/>
</dbReference>
<dbReference type="InterPro" id="IPR021109">
    <property type="entry name" value="Peptidase_aspartic_dom_sf"/>
</dbReference>
<dbReference type="STRING" id="400682.A0A1X7V3C9"/>
<protein>
    <recommendedName>
        <fullName evidence="8">CCHC-type domain-containing protein</fullName>
    </recommendedName>
</protein>
<dbReference type="AlphaFoldDB" id="A0A1X7V3C9"/>
<dbReference type="GO" id="GO:0008270">
    <property type="term" value="F:zinc ion binding"/>
    <property type="evidence" value="ECO:0007669"/>
    <property type="project" value="UniProtKB-KW"/>
</dbReference>
<dbReference type="PANTHER" id="PTHR46888">
    <property type="entry name" value="ZINC KNUCKLE DOMAINCONTAINING PROTEIN-RELATED"/>
    <property type="match status" value="1"/>
</dbReference>
<feature type="domain" description="Peptidase A2" evidence="5">
    <location>
        <begin position="316"/>
        <end position="391"/>
    </location>
</feature>
<evidence type="ECO:0000256" key="2">
    <source>
        <dbReference type="PROSITE-ProRule" id="PRU00047"/>
    </source>
</evidence>
<feature type="compositionally biased region" description="Polar residues" evidence="3">
    <location>
        <begin position="225"/>
        <end position="244"/>
    </location>
</feature>
<evidence type="ECO:0000259" key="6">
    <source>
        <dbReference type="PROSITE" id="PS50804"/>
    </source>
</evidence>
<dbReference type="GO" id="GO:0003676">
    <property type="term" value="F:nucleic acid binding"/>
    <property type="evidence" value="ECO:0007669"/>
    <property type="project" value="InterPro"/>
</dbReference>
<dbReference type="Pfam" id="PF13975">
    <property type="entry name" value="gag-asp_proteas"/>
    <property type="match status" value="1"/>
</dbReference>
<dbReference type="SUPFAM" id="SSF47353">
    <property type="entry name" value="Retrovirus capsid dimerization domain-like"/>
    <property type="match status" value="1"/>
</dbReference>
<evidence type="ECO:0000313" key="7">
    <source>
        <dbReference type="EnsemblMetazoa" id="Aqu2.1.34062_001"/>
    </source>
</evidence>
<evidence type="ECO:0000259" key="5">
    <source>
        <dbReference type="PROSITE" id="PS50175"/>
    </source>
</evidence>
<dbReference type="InParanoid" id="A0A1X7V3C9"/>
<organism evidence="7">
    <name type="scientific">Amphimedon queenslandica</name>
    <name type="common">Sponge</name>
    <dbReference type="NCBI Taxonomy" id="400682"/>
    <lineage>
        <taxon>Eukaryota</taxon>
        <taxon>Metazoa</taxon>
        <taxon>Porifera</taxon>
        <taxon>Demospongiae</taxon>
        <taxon>Heteroscleromorpha</taxon>
        <taxon>Haplosclerida</taxon>
        <taxon>Niphatidae</taxon>
        <taxon>Amphimedon</taxon>
    </lineage>
</organism>
<dbReference type="PROSITE" id="PS00141">
    <property type="entry name" value="ASP_PROTEASE"/>
    <property type="match status" value="1"/>
</dbReference>
<dbReference type="SUPFAM" id="SSF57756">
    <property type="entry name" value="Retrovirus zinc finger-like domains"/>
    <property type="match status" value="1"/>
</dbReference>
<feature type="compositionally biased region" description="Basic and acidic residues" evidence="3">
    <location>
        <begin position="210"/>
        <end position="224"/>
    </location>
</feature>
<dbReference type="PROSITE" id="PS50158">
    <property type="entry name" value="ZF_CCHC"/>
    <property type="match status" value="1"/>
</dbReference>
<keyword evidence="2" id="KW-0479">Metal-binding</keyword>
<dbReference type="Gene3D" id="4.10.60.10">
    <property type="entry name" value="Zinc finger, CCHC-type"/>
    <property type="match status" value="1"/>
</dbReference>
<dbReference type="InterPro" id="IPR001878">
    <property type="entry name" value="Znf_CCHC"/>
</dbReference>
<dbReference type="InterPro" id="IPR038269">
    <property type="entry name" value="SCAN_sf"/>
</dbReference>
<dbReference type="EnsemblMetazoa" id="Aqu2.1.34062_001">
    <property type="protein sequence ID" value="Aqu2.1.34062_001"/>
    <property type="gene ID" value="Aqu2.1.34062"/>
</dbReference>
<feature type="region of interest" description="Disordered" evidence="3">
    <location>
        <begin position="203"/>
        <end position="258"/>
    </location>
</feature>
<evidence type="ECO:0000256" key="1">
    <source>
        <dbReference type="ARBA" id="ARBA00022801"/>
    </source>
</evidence>
<dbReference type="Gene3D" id="2.40.70.10">
    <property type="entry name" value="Acid Proteases"/>
    <property type="match status" value="1"/>
</dbReference>
<dbReference type="OrthoDB" id="6077919at2759"/>
<sequence>MKRIWQEGLRQFGTETKKHCTAAQVVDRAATGYAYAARGESKATGASYEESGGTTEAIGGNDTDSMGSDDTPWRRYRQNAQTRRGKALAAYTGLKGAHATDYMKVKTAVLHRYEVNEETCRQRFRQDKKKSEEFYYAWVCRVADLFDKWVKDSKLEVREIIIMEQVLSQVSPEMAVWLKERKPESIEQLSLLADKYVQVRSGENGSFKGKRGEGESRKSGDKPTYHNTHYQQNRGYRNSGVPQHTSTTNGSSGSCSQTNTREKRCYLCGRWGHLQYSCPNKESEKKAMFAGACDDVAWNEDSYKYLKRGTLNGRQVQMLVDTGADRTIVAAGVVKGVDIDSEQKVSVLCVHGDLCSYPTAYVELGADGWKQWAQVVVAPNLPVAVLLGRDICQELVAKGLMVET</sequence>
<dbReference type="InterPro" id="IPR001995">
    <property type="entry name" value="Peptidase_A2_cat"/>
</dbReference>
<dbReference type="SUPFAM" id="SSF50630">
    <property type="entry name" value="Acid proteases"/>
    <property type="match status" value="1"/>
</dbReference>
<dbReference type="PROSITE" id="PS50175">
    <property type="entry name" value="ASP_PROT_RETROV"/>
    <property type="match status" value="1"/>
</dbReference>
<dbReference type="Gene3D" id="1.10.4020.10">
    <property type="entry name" value="DNA breaking-rejoining enzymes"/>
    <property type="match status" value="1"/>
</dbReference>
<keyword evidence="2" id="KW-0863">Zinc-finger</keyword>
<keyword evidence="2" id="KW-0862">Zinc</keyword>
<feature type="domain" description="CCHC-type" evidence="4">
    <location>
        <begin position="264"/>
        <end position="280"/>
    </location>
</feature>
<name>A0A1X7V3C9_AMPQE</name>
<dbReference type="GO" id="GO:0006508">
    <property type="term" value="P:proteolysis"/>
    <property type="evidence" value="ECO:0007669"/>
    <property type="project" value="InterPro"/>
</dbReference>
<dbReference type="InterPro" id="IPR001969">
    <property type="entry name" value="Aspartic_peptidase_AS"/>
</dbReference>
<evidence type="ECO:0000259" key="4">
    <source>
        <dbReference type="PROSITE" id="PS50158"/>
    </source>
</evidence>
<dbReference type="InterPro" id="IPR036875">
    <property type="entry name" value="Znf_CCHC_sf"/>
</dbReference>
<dbReference type="GO" id="GO:0004190">
    <property type="term" value="F:aspartic-type endopeptidase activity"/>
    <property type="evidence" value="ECO:0007669"/>
    <property type="project" value="InterPro"/>
</dbReference>
<proteinExistence type="predicted"/>
<feature type="domain" description="SCAN box" evidence="6">
    <location>
        <begin position="121"/>
        <end position="194"/>
    </location>
</feature>
<evidence type="ECO:0000256" key="3">
    <source>
        <dbReference type="SAM" id="MobiDB-lite"/>
    </source>
</evidence>
<dbReference type="OMA" id="HRYEVNE"/>
<feature type="compositionally biased region" description="Low complexity" evidence="3">
    <location>
        <begin position="245"/>
        <end position="258"/>
    </location>
</feature>
<reference evidence="7" key="1">
    <citation type="submission" date="2017-05" db="UniProtKB">
        <authorList>
            <consortium name="EnsemblMetazoa"/>
        </authorList>
    </citation>
    <scope>IDENTIFICATION</scope>
</reference>
<dbReference type="Pfam" id="PF02023">
    <property type="entry name" value="SCAN"/>
    <property type="match status" value="1"/>
</dbReference>
<accession>A0A1X7V3C9</accession>
<keyword evidence="1" id="KW-0378">Hydrolase</keyword>
<feature type="region of interest" description="Disordered" evidence="3">
    <location>
        <begin position="44"/>
        <end position="72"/>
    </location>
</feature>
<dbReference type="PANTHER" id="PTHR46888:SF1">
    <property type="entry name" value="RIBONUCLEASE H"/>
    <property type="match status" value="1"/>
</dbReference>
<evidence type="ECO:0008006" key="8">
    <source>
        <dbReference type="Google" id="ProtNLM"/>
    </source>
</evidence>
<dbReference type="InterPro" id="IPR003309">
    <property type="entry name" value="SCAN_dom"/>
</dbReference>